<dbReference type="Proteomes" id="UP000003011">
    <property type="component" value="Unassembled WGS sequence"/>
</dbReference>
<evidence type="ECO:0000313" key="1">
    <source>
        <dbReference type="EMBL" id="EHI55511.1"/>
    </source>
</evidence>
<dbReference type="OrthoDB" id="2045226at2"/>
<dbReference type="eggNOG" id="ENOG50338P4">
    <property type="taxonomic scope" value="Bacteria"/>
</dbReference>
<protein>
    <submittedName>
        <fullName evidence="1">Uncharacterized protein</fullName>
    </submittedName>
</protein>
<dbReference type="EMBL" id="ACZL01000021">
    <property type="protein sequence ID" value="EHI55511.1"/>
    <property type="molecule type" value="Genomic_DNA"/>
</dbReference>
<name>G5GI36_9FIRM</name>
<comment type="caution">
    <text evidence="1">The sequence shown here is derived from an EMBL/GenBank/DDBJ whole genome shotgun (WGS) entry which is preliminary data.</text>
</comment>
<keyword evidence="2" id="KW-1185">Reference proteome</keyword>
<dbReference type="RefSeq" id="WP_005540692.1">
    <property type="nucleotide sequence ID" value="NZ_JH378832.1"/>
</dbReference>
<dbReference type="AlphaFoldDB" id="G5GI36"/>
<dbReference type="HOGENOM" id="CLU_2046499_0_0_9"/>
<evidence type="ECO:0000313" key="2">
    <source>
        <dbReference type="Proteomes" id="UP000003011"/>
    </source>
</evidence>
<gene>
    <name evidence="1" type="ORF">HMPREF9333_01226</name>
</gene>
<accession>G5GI36</accession>
<reference evidence="1 2" key="1">
    <citation type="submission" date="2011-08" db="EMBL/GenBank/DDBJ databases">
        <title>The Genome Sequence of Johnsonella ignava ATCC 51276.</title>
        <authorList>
            <consortium name="The Broad Institute Genome Sequencing Platform"/>
            <person name="Earl A."/>
            <person name="Ward D."/>
            <person name="Feldgarden M."/>
            <person name="Gevers D."/>
            <person name="Izard J."/>
            <person name="Blanton J.M."/>
            <person name="Baranova O.V."/>
            <person name="Dewhirst F.E."/>
            <person name="Young S.K."/>
            <person name="Zeng Q."/>
            <person name="Gargeya S."/>
            <person name="Fitzgerald M."/>
            <person name="Haas B."/>
            <person name="Abouelleil A."/>
            <person name="Alvarado L."/>
            <person name="Arachchi H.M."/>
            <person name="Berlin A."/>
            <person name="Brown A."/>
            <person name="Chapman S.B."/>
            <person name="Chen Z."/>
            <person name="Dunbar C."/>
            <person name="Freedman E."/>
            <person name="Gearin G."/>
            <person name="Gellesch M."/>
            <person name="Goldberg J."/>
            <person name="Griggs A."/>
            <person name="Gujja S."/>
            <person name="Heiman D."/>
            <person name="Howarth C."/>
            <person name="Larson L."/>
            <person name="Lui A."/>
            <person name="MacDonald P.J.P."/>
            <person name="Montmayeur A."/>
            <person name="Murphy C."/>
            <person name="Neiman D."/>
            <person name="Pearson M."/>
            <person name="Priest M."/>
            <person name="Roberts A."/>
            <person name="Saif S."/>
            <person name="Shea T."/>
            <person name="Shenoy N."/>
            <person name="Sisk P."/>
            <person name="Stolte C."/>
            <person name="Sykes S."/>
            <person name="Wortman J."/>
            <person name="Nusbaum C."/>
            <person name="Birren B."/>
        </authorList>
    </citation>
    <scope>NUCLEOTIDE SEQUENCE [LARGE SCALE GENOMIC DNA]</scope>
    <source>
        <strain evidence="1 2">ATCC 51276</strain>
    </source>
</reference>
<sequence>MNNKKLLNCLVDCSTDTEISFVACCEECKKIKLNFTKKFSKAGACPESEKKIAFYRILYQRERERLKEKMLKALEEHFNICPICQRIVCDDCFLICDDIDMCKSCAEMLEEEGNNITESL</sequence>
<organism evidence="1 2">
    <name type="scientific">Johnsonella ignava ATCC 51276</name>
    <dbReference type="NCBI Taxonomy" id="679200"/>
    <lineage>
        <taxon>Bacteria</taxon>
        <taxon>Bacillati</taxon>
        <taxon>Bacillota</taxon>
        <taxon>Clostridia</taxon>
        <taxon>Lachnospirales</taxon>
        <taxon>Lachnospiraceae</taxon>
        <taxon>Johnsonella</taxon>
    </lineage>
</organism>
<proteinExistence type="predicted"/>